<dbReference type="GO" id="GO:0015833">
    <property type="term" value="P:peptide transport"/>
    <property type="evidence" value="ECO:0007669"/>
    <property type="project" value="TreeGrafter"/>
</dbReference>
<dbReference type="Pfam" id="PF00496">
    <property type="entry name" value="SBP_bac_5"/>
    <property type="match status" value="1"/>
</dbReference>
<dbReference type="InterPro" id="IPR039424">
    <property type="entry name" value="SBP_5"/>
</dbReference>
<evidence type="ECO:0000313" key="2">
    <source>
        <dbReference type="EMBL" id="RLE06620.1"/>
    </source>
</evidence>
<gene>
    <name evidence="2" type="ORF">DRJ00_09455</name>
</gene>
<protein>
    <recommendedName>
        <fullName evidence="1">Solute-binding protein family 5 domain-containing protein</fullName>
    </recommendedName>
</protein>
<feature type="domain" description="Solute-binding protein family 5" evidence="1">
    <location>
        <begin position="1"/>
        <end position="131"/>
    </location>
</feature>
<name>A0A497E194_UNCAE</name>
<reference evidence="2 3" key="1">
    <citation type="submission" date="2018-06" db="EMBL/GenBank/DDBJ databases">
        <title>Extensive metabolic versatility and redundancy in microbially diverse, dynamic hydrothermal sediments.</title>
        <authorList>
            <person name="Dombrowski N."/>
            <person name="Teske A."/>
            <person name="Baker B.J."/>
        </authorList>
    </citation>
    <scope>NUCLEOTIDE SEQUENCE [LARGE SCALE GENOMIC DNA]</scope>
    <source>
        <strain evidence="2">B47_G16</strain>
    </source>
</reference>
<organism evidence="2 3">
    <name type="scientific">Aerophobetes bacterium</name>
    <dbReference type="NCBI Taxonomy" id="2030807"/>
    <lineage>
        <taxon>Bacteria</taxon>
        <taxon>Candidatus Aerophobota</taxon>
    </lineage>
</organism>
<comment type="caution">
    <text evidence="2">The sequence shown here is derived from an EMBL/GenBank/DDBJ whole genome shotgun (WGS) entry which is preliminary data.</text>
</comment>
<evidence type="ECO:0000259" key="1">
    <source>
        <dbReference type="Pfam" id="PF00496"/>
    </source>
</evidence>
<dbReference type="SUPFAM" id="SSF53850">
    <property type="entry name" value="Periplasmic binding protein-like II"/>
    <property type="match status" value="1"/>
</dbReference>
<evidence type="ECO:0000313" key="3">
    <source>
        <dbReference type="Proteomes" id="UP000279422"/>
    </source>
</evidence>
<proteinExistence type="predicted"/>
<dbReference type="PANTHER" id="PTHR30290:SF62">
    <property type="entry name" value="OLIGOPEPTIDE ABC TRANSPORTER, PERIPLASMIC OLIGOPEPTIDE-BINDING PROTEIN"/>
    <property type="match status" value="1"/>
</dbReference>
<dbReference type="GO" id="GO:1904680">
    <property type="term" value="F:peptide transmembrane transporter activity"/>
    <property type="evidence" value="ECO:0007669"/>
    <property type="project" value="TreeGrafter"/>
</dbReference>
<sequence length="263" mass="30573">MAINREEISKTVFFGKVRPWTAPVTSSWTGFEDWMGTYFAEYDPQRANQLLDEMGLKWDKNHEYRLRPDGKTLSITGEYALQWLGTYPAKVTELIKEYWKKIGIKLTVKQVGEDLIGSRLQANEHDLCFWNADGCGEISPGRTNYPIRLMPPWHWVGLDMGGPEWRRWYDTKGKAGEEPPEEIKRIFNLVDEWLTTPRGTEKYVKLTKELITLNVKGLYLIGTVEACPYPVIRKDGLRNAHREKGRFIPGFGAYMIGQWFFEK</sequence>
<accession>A0A497E194</accession>
<dbReference type="AlphaFoldDB" id="A0A497E194"/>
<dbReference type="InterPro" id="IPR000914">
    <property type="entry name" value="SBP_5_dom"/>
</dbReference>
<dbReference type="PANTHER" id="PTHR30290">
    <property type="entry name" value="PERIPLASMIC BINDING COMPONENT OF ABC TRANSPORTER"/>
    <property type="match status" value="1"/>
</dbReference>
<dbReference type="EMBL" id="QMPZ01000243">
    <property type="protein sequence ID" value="RLE06620.1"/>
    <property type="molecule type" value="Genomic_DNA"/>
</dbReference>
<dbReference type="Proteomes" id="UP000279422">
    <property type="component" value="Unassembled WGS sequence"/>
</dbReference>
<dbReference type="Gene3D" id="3.10.105.10">
    <property type="entry name" value="Dipeptide-binding Protein, Domain 3"/>
    <property type="match status" value="1"/>
</dbReference>